<accession>A0A1G7YI69</accession>
<sequence length="89" mass="10356">MLTDAQDLLKVAPLRQPRSSTVLPTPIVAVLALFVAIVVLRRPTRPMATWAKDIARQRGEDLPFATLWSFWLTRWYLNRHAAYKIRSRR</sequence>
<proteinExistence type="predicted"/>
<evidence type="ECO:0000313" key="2">
    <source>
        <dbReference type="EMBL" id="SDG96074.1"/>
    </source>
</evidence>
<gene>
    <name evidence="2" type="ORF">SAMN05216466_106195</name>
</gene>
<dbReference type="EMBL" id="FNCJ01000006">
    <property type="protein sequence ID" value="SDG96074.1"/>
    <property type="molecule type" value="Genomic_DNA"/>
</dbReference>
<dbReference type="Proteomes" id="UP000199706">
    <property type="component" value="Unassembled WGS sequence"/>
</dbReference>
<evidence type="ECO:0000256" key="1">
    <source>
        <dbReference type="SAM" id="Phobius"/>
    </source>
</evidence>
<dbReference type="AlphaFoldDB" id="A0A1G7YI69"/>
<keyword evidence="1" id="KW-0812">Transmembrane</keyword>
<organism evidence="2 3">
    <name type="scientific">Paraburkholderia phenazinium</name>
    <dbReference type="NCBI Taxonomy" id="60549"/>
    <lineage>
        <taxon>Bacteria</taxon>
        <taxon>Pseudomonadati</taxon>
        <taxon>Pseudomonadota</taxon>
        <taxon>Betaproteobacteria</taxon>
        <taxon>Burkholderiales</taxon>
        <taxon>Burkholderiaceae</taxon>
        <taxon>Paraburkholderia</taxon>
    </lineage>
</organism>
<evidence type="ECO:0000313" key="3">
    <source>
        <dbReference type="Proteomes" id="UP000199706"/>
    </source>
</evidence>
<keyword evidence="1" id="KW-1133">Transmembrane helix</keyword>
<protein>
    <submittedName>
        <fullName evidence="2">Uncharacterized protein</fullName>
    </submittedName>
</protein>
<name>A0A1G7YI69_9BURK</name>
<reference evidence="2 3" key="1">
    <citation type="submission" date="2016-10" db="EMBL/GenBank/DDBJ databases">
        <authorList>
            <person name="de Groot N.N."/>
        </authorList>
    </citation>
    <scope>NUCLEOTIDE SEQUENCE [LARGE SCALE GENOMIC DNA]</scope>
    <source>
        <strain evidence="2 3">LMG 2247</strain>
    </source>
</reference>
<feature type="transmembrane region" description="Helical" evidence="1">
    <location>
        <begin position="20"/>
        <end position="40"/>
    </location>
</feature>
<keyword evidence="1" id="KW-0472">Membrane</keyword>